<dbReference type="GO" id="GO:0000160">
    <property type="term" value="P:phosphorelay signal transduction system"/>
    <property type="evidence" value="ECO:0007669"/>
    <property type="project" value="UniProtKB-KW"/>
</dbReference>
<dbReference type="EMBL" id="CAFBLS010000155">
    <property type="protein sequence ID" value="CAB4880315.1"/>
    <property type="molecule type" value="Genomic_DNA"/>
</dbReference>
<accession>A0A6J7EGE1</accession>
<keyword evidence="4" id="KW-0418">Kinase</keyword>
<dbReference type="PANTHER" id="PTHR24421:SF10">
    <property type="entry name" value="NITRATE_NITRITE SENSOR PROTEIN NARQ"/>
    <property type="match status" value="1"/>
</dbReference>
<evidence type="ECO:0000256" key="1">
    <source>
        <dbReference type="ARBA" id="ARBA00000085"/>
    </source>
</evidence>
<gene>
    <name evidence="5" type="ORF">UFOPK3402_01249</name>
</gene>
<protein>
    <recommendedName>
        <fullName evidence="2">histidine kinase</fullName>
        <ecNumber evidence="2">2.7.13.3</ecNumber>
    </recommendedName>
</protein>
<organism evidence="5">
    <name type="scientific">freshwater metagenome</name>
    <dbReference type="NCBI Taxonomy" id="449393"/>
    <lineage>
        <taxon>unclassified sequences</taxon>
        <taxon>metagenomes</taxon>
        <taxon>ecological metagenomes</taxon>
    </lineage>
</organism>
<sequence length="287" mass="30413">MSIAVNAATRRMPKRAVAVVIGSVPVLALSCVPMYVALAGAGVTESIGVRISLAGAVWLGGTYPLFNLARGLSLASQDVARGLRQSITEGDLRRAGRARDLAELRREIAMHLHGTVRGLLTTTVMRLEFAISSRDPEQARAALDEARSLLERAGRPPSVSARSESLHAELAGLESAWAGLIDVGIDADEAGVPCVQTQRTLVSVVTEGINDAARHGGATRIVVTIRQTPDGWQVFVDDDGTFDDGPGESLRGLGGRYFDAVAPQDWNRARTPDGSTRLSVRIRASAA</sequence>
<dbReference type="EC" id="2.7.13.3" evidence="2"/>
<reference evidence="5" key="1">
    <citation type="submission" date="2020-05" db="EMBL/GenBank/DDBJ databases">
        <authorList>
            <person name="Chiriac C."/>
            <person name="Salcher M."/>
            <person name="Ghai R."/>
            <person name="Kavagutti S V."/>
        </authorList>
    </citation>
    <scope>NUCLEOTIDE SEQUENCE</scope>
</reference>
<dbReference type="InterPro" id="IPR050482">
    <property type="entry name" value="Sensor_HK_TwoCompSys"/>
</dbReference>
<evidence type="ECO:0000256" key="3">
    <source>
        <dbReference type="ARBA" id="ARBA00022679"/>
    </source>
</evidence>
<dbReference type="SUPFAM" id="SSF55874">
    <property type="entry name" value="ATPase domain of HSP90 chaperone/DNA topoisomerase II/histidine kinase"/>
    <property type="match status" value="1"/>
</dbReference>
<dbReference type="PANTHER" id="PTHR24421">
    <property type="entry name" value="NITRATE/NITRITE SENSOR PROTEIN NARX-RELATED"/>
    <property type="match status" value="1"/>
</dbReference>
<evidence type="ECO:0000256" key="4">
    <source>
        <dbReference type="ARBA" id="ARBA00022777"/>
    </source>
</evidence>
<dbReference type="AlphaFoldDB" id="A0A6J7EGE1"/>
<name>A0A6J7EGE1_9ZZZZ</name>
<proteinExistence type="predicted"/>
<evidence type="ECO:0000313" key="5">
    <source>
        <dbReference type="EMBL" id="CAB4880315.1"/>
    </source>
</evidence>
<dbReference type="InterPro" id="IPR036890">
    <property type="entry name" value="HATPase_C_sf"/>
</dbReference>
<evidence type="ECO:0000256" key="2">
    <source>
        <dbReference type="ARBA" id="ARBA00012438"/>
    </source>
</evidence>
<dbReference type="GO" id="GO:0004673">
    <property type="term" value="F:protein histidine kinase activity"/>
    <property type="evidence" value="ECO:0007669"/>
    <property type="project" value="UniProtKB-EC"/>
</dbReference>
<keyword evidence="3" id="KW-0808">Transferase</keyword>
<comment type="catalytic activity">
    <reaction evidence="1">
        <text>ATP + protein L-histidine = ADP + protein N-phospho-L-histidine.</text>
        <dbReference type="EC" id="2.7.13.3"/>
    </reaction>
</comment>
<dbReference type="Gene3D" id="6.10.250.2870">
    <property type="match status" value="1"/>
</dbReference>